<dbReference type="Proteomes" id="UP000183162">
    <property type="component" value="Unassembled WGS sequence"/>
</dbReference>
<gene>
    <name evidence="1" type="ORF">SAMN05216400_0823</name>
</gene>
<accession>A0A1G9KGN6</accession>
<organism evidence="1 2">
    <name type="scientific">Streptococcus equinus</name>
    <name type="common">Streptococcus bovis</name>
    <dbReference type="NCBI Taxonomy" id="1335"/>
    <lineage>
        <taxon>Bacteria</taxon>
        <taxon>Bacillati</taxon>
        <taxon>Bacillota</taxon>
        <taxon>Bacilli</taxon>
        <taxon>Lactobacillales</taxon>
        <taxon>Streptococcaceae</taxon>
        <taxon>Streptococcus</taxon>
    </lineage>
</organism>
<evidence type="ECO:0000313" key="1">
    <source>
        <dbReference type="EMBL" id="SDL48717.1"/>
    </source>
</evidence>
<proteinExistence type="predicted"/>
<dbReference type="EMBL" id="FNGX01000002">
    <property type="protein sequence ID" value="SDL48717.1"/>
    <property type="molecule type" value="Genomic_DNA"/>
</dbReference>
<protein>
    <submittedName>
        <fullName evidence="1">Uncharacterized protein</fullName>
    </submittedName>
</protein>
<dbReference type="AlphaFoldDB" id="A0A1G9KGN6"/>
<evidence type="ECO:0000313" key="2">
    <source>
        <dbReference type="Proteomes" id="UP000183162"/>
    </source>
</evidence>
<sequence>MKVRFTLTNSKPLTTCVSKSTYDYIYNRWKAGQDIELGHKRSILNSEIEEIEVLDDEE</sequence>
<reference evidence="1 2" key="1">
    <citation type="submission" date="2016-10" db="EMBL/GenBank/DDBJ databases">
        <authorList>
            <person name="de Groot N.N."/>
        </authorList>
    </citation>
    <scope>NUCLEOTIDE SEQUENCE [LARGE SCALE GENOMIC DNA]</scope>
    <source>
        <strain evidence="1 2">Sb09</strain>
    </source>
</reference>
<name>A0A1G9KGN6_STREI</name>